<protein>
    <recommendedName>
        <fullName evidence="6">Apple domain-containing protein</fullName>
    </recommendedName>
</protein>
<dbReference type="RefSeq" id="XP_029219781.1">
    <property type="nucleotide sequence ID" value="XM_029363858.1"/>
</dbReference>
<dbReference type="SUPFAM" id="SSF57184">
    <property type="entry name" value="Growth factor receptor domain"/>
    <property type="match status" value="10"/>
</dbReference>
<dbReference type="SMART" id="SM01411">
    <property type="entry name" value="Ephrin_rec_like"/>
    <property type="match status" value="36"/>
</dbReference>
<feature type="transmembrane region" description="Helical" evidence="5">
    <location>
        <begin position="4478"/>
        <end position="4502"/>
    </location>
</feature>
<feature type="compositionally biased region" description="Low complexity" evidence="4">
    <location>
        <begin position="6000"/>
        <end position="6014"/>
    </location>
</feature>
<dbReference type="PANTHER" id="PTHR47236:SF4">
    <property type="entry name" value="GENE 9195-RELATED"/>
    <property type="match status" value="1"/>
</dbReference>
<feature type="domain" description="Apple" evidence="6">
    <location>
        <begin position="2196"/>
        <end position="2269"/>
    </location>
</feature>
<dbReference type="EMBL" id="NWUJ01000004">
    <property type="protein sequence ID" value="PFH35772.1"/>
    <property type="molecule type" value="Genomic_DNA"/>
</dbReference>
<dbReference type="PROSITE" id="PS50948">
    <property type="entry name" value="PAN"/>
    <property type="match status" value="1"/>
</dbReference>
<dbReference type="InterPro" id="IPR009030">
    <property type="entry name" value="Growth_fac_rcpt_cys_sf"/>
</dbReference>
<dbReference type="InterPro" id="IPR003609">
    <property type="entry name" value="Pan_app"/>
</dbReference>
<sequence length="6014" mass="643237">MVTLRCGSRQAAPASLFTVRGPWRQVHLRILILSAAIFGILQTNLRLHGSNGRNAAAKAEEAPFVVSEPFKTETGLEGSGIASIHQGSASSLDLPNTVGTGDRQPSLWDGVTQDGPCHLDPSENGDSTGTRNSALSDCAAGVEPGLKNGRWLDFSMAPGPYFVGSTVTVEARPLHCISSSAGSDGRELDVTVSLILLDRLPKGRPALPLVTTSSNSAPRAERDLQRRAVFTTYGESIPLTAIPGEPFTVEWLVTVPGSYLIEVTGEGMPPAVLGTLVAVEKGSQILKVIQQPQNGESGEVISPTPMLEVVDGNGETTTVSASTILARLYSPASEIQQGKRLPVLRGKTLTRVSRGIAAFPGLSVQEAGVGYRLSFIDISGRIPVEVFSDVFDIAAGPPAKLLFVEQPPATVSPGQAIRAAVEVQDKHGNRAAGKWDISLAVVEEGHQGDSAIRSHARPAVDNTSHSNPVVFDALTIPDAVLGIYAFMAECETCPSPLAVKSSPVRLTPKTEVWVLTDCGILSARRGDRTPETNLDRHCVIQISLSEGGKPVSLTAPVAVHVDILEGNRAPMARPRISLASDELHFIPGGPTSRSIHVEALEEDGRESAVSRLNESASNSWIRHLLLLHTQSNDQRWTEPAVRWPSGKEVTIITTNGAPDYAPRDGVQRAGDRLRDTESSKASGFLWGTLSSVAQPECAKAILHPRHRLREADHLSARTHEAKATRSTFATPLIVSTGGEPGSQLAPPAGMRLPSDLISMQEDMGQIRWNSTDILVREGTSVELAFQLGARPLAAVYVSLSCPSPFIKHTKDRAEVEPEEWLFGDSLLVNALPRPDFPEAQYTVKCNVSSRSDDPRYVFDAESFANSSQEDAQIFGAVLQLTVYRHQCHDGSFKGFCPCPTGYACDGASTVYKCPAGTESTPHGTSCRILAAGVVNAKNCECEHYSLEWANHSCPVGHYSLSMSSGVCSRCPPNTYSEHVLRDKTCYICPHGFISGEGAAGCVQGVSGNFISAYEKVLRKKLLLGPGSNESVGRTYQCGGDKSGSYSFDGQGHCSYGRRGNMQPAFPFSGRLYDCPPGFAIGSDHQCWEVDRSKYSLGKNALLCQGGVFHRTLMDRCTPCPQGFSCHVEEKYKSWLTRCKPGSASYLGDADCVKCRAGYFCPGYMEPFWQPPLRRFPGWYESGFESSTSPEVKKHRLQMQGYCGMGTYGRLYVDVEGRPGEYYATYNSTCATCPPGTFCYDVGIVNFQAYKCPPGHYCLGGDSIPVPCPPGSYYPFRGAMSSNACMTCPDGFDCEKLSQKVEPELCPPGFICPFGRKKIACPDGTTNPLPGQSALEQCERCPAGYYCANKAGAPKPCPAGTYNPFEGAQSSADCLPCPGGFQCSSPGAVYYLGRCPPGAYCNEASTAPDLCPEGTWRPGYLGTSLMHCHACPAGARCKQGTTAATIEKCPRGSFCASGLVVTCPPGTFAENSSLQGPPDCAPCEPGNYCPTPDTKTPCPAGHYCPAGQAKPIPCPQGTYSGASGVKNRQGCLPCTTGHSCPAGTIVPQTCPAGTYMKVESDNSVSIKLEVCAPCEAGNACKDGFPIACGKGYYSGPGQTECDECPEEPYPQFLTDGIDGATIAQKDRCQHGKCPARPAHHGAAQRPSGQLALGRLTKPGLQKSEDCEKCPAGKYCGSLGASQATGDCKAGFFCEGGAATAAPQGSLCPMNAFCPGGTQSPGSCDDGFYIPWRGAEAKSSCVQCPAGKYCESVPDGPTAVKPCNPGYYCEGGAARPNQHAAPQGSYAPAGSTQALKCPRGTFSDTEAQAECKPCAEGKLCSALGSRNETECPQGSYCPAAAESDVYCPRGTYGERDGLPDAWSCTPCGVGKYCLDTGLKNDGPSCAAGFHCAGGSRSIAPLSTEQGGGICRKGYFCKAGTAQPQECPRGTYNPNVGASSDADCLDCPAGQYCSDSGLETPTGACLKGFFCPAKSEAPDSVGNSCTAGQYCPSGSERAKACPGGTFQDSETAAACSTCPAGYACPAGSAAGAVTGQLCDKGHYCPEGSSSKTQYPCPPGFYNPTQGARSLEDCKLCPPGKFCDKFGLSEPTGDCSAGLYCAGGATSAQGQYEAETAHDGSDRYNRSCWEVDKEAIATDQSVVIDGVEHASECMERCQNDNVCKYFSWSPSRICTIISGSFELGNCAGCQAGPKSCSTACFYDSYDFIGTVVATYKQSRSPHYCQARCATNILCSVFVYDGVNQICYLKSHDALSYRVQAGQPGYVAGPHRYCGFGGTLSSICRFPAGLPGTARRICDGDERGYGTLLEAGRKCEITAGCRGIQYFKTPDLYYIRCGDFSEQLTDDDATWFPMVCGEMGLCKKGTYCPRGSARPVLCSTGKYCADEGLQTETGECREGFWCPGGSASETPSDSPCPAGHYCESGTRRPAPCPEGTFRAERGARNQDDCSACTPGFYCKGTGLTAPSGPCNRGYSCPSKSTTPTAAICTKGHYCPAGAAEPIPCPQGQHQPDLGQSECVACPAGKACGAATEPDECPAGYFCPAGTLFPHQYPCPAGSYSDAKGNILATECLPCPEGKVCDEPGTPSATTLCPPGYFCPEGTDSPHSNECEVGQYCQEGASEPQMCPAGYFCGAARLHEPSGGCYAGFLCISGAASPSPFDETVDGACAEPIEGGECPAGNFCVPASTIDDVIKPEGGHPSPLTAPGHAITNPHKHNDIYVIDGGDIKRIERRSGQVTVLASTRSLGVASDRNLSGQPERLALDYAGATLYISYPGEAKIVSYDLADSTTKEFSGQLTRPIGISIDNTSTFLYIADAGAHKIVRLNLASGTVSDWLGSGTPGDVCGVGVGLLEVQLNEPHDVTTDDDGIVYVADTGNIRVQKSLFVADGTARSVWQIRLPSAEASVAAGNGAADTRGADGTLPADQFPLGPLKSLGRGTEVDQQVFDVLISSQTAGGLRRLALSNSMRSLDALAEPCPPGTFLPYKGGRGISECLPCPAGMYCQAAGQVVPSGRCEQAHFCPAGSTSPTEQQCPAKHFCGRDDEVRNIAANADATTTRRRDWVEPNRPTYAVDGVSGPEKGWLSKNTPGSPHELEIEFDTYYFINKYKIYSGDAAGLNVATTFSIRAWNPQASQWLQASIPVKNNFEGEVEGDIMDVYTNRIHVEFNQDQVFVAEIMLFGTELPGVLNPVRCPPGTYQDEAGQAECKACSPGYQCRGGQAAMEECKAGFYCPGGVSAEDAFPCPLGTVGSQPGLSFISECSPCPPGKYCGERGLTDATDKCAPGHICWEGSWLKAPFAGDVNPDLPQASPLLVNGPCPAGYYCPEGTPSPIPCPKASHSAFEGAKDHTECTPCAPGYACPSKGEIVPCGAGYYCTAGADTPWPADPFHGGACGAGYFCPGGAYRQTPCAPGSFSSGGQTDCTPCTAGYYCESSQTALVDKPCAAGSFCADGASFQRPCPIGTFSSDTGASACTVCTPRYYCAEAKLSAPSGLCEEGYVCAANAVGSRPSNQIFSAADDRGFGACPTGHYCVQGTGAPAPCQRGTYQDSPFASSCKPCEPGKFCGQTGLSAPSGGCAPGYYCLESATVPNPTDGVTGNACPAGWHCPEGSFAPKACPHGTYTDRVGEGECKPCPAGYACYGNSPEPQSCPQGQMCPAGSFVGVHCPPGSYLNTESRWRKGNTNDHARSQCVPCPPGKYCRAGLIAGDCASGYLCALGNAFPHPNALEGRLDAYVPEDALASGNYQIINGDNWGSSDLLYGGIPCPAGHFCRSGVTTPEPCPKGSSRVDPGGRYSVDCSQCPAGFYCPEALKPAPCPKGHYCPASSRYPIPCPERHFNPSEHESESGACRLCLPGYYCGEGQGALTSSNVCPAGHYCPPGTATPYPCPAGTYAPSRGSKEATHCVPCPAAHYCSQGAAQPTRMCPSGKYCPPGTALPLPCAVGSFCQEGSSKPVKCPASHYCPGVTGTAMECLPGTYCPVGAQFPESCPAGTFANIVSAQRYTVEGGCTLCPKGTFRETAGSNVCKPCGAGHMCYEGCTAMFPRDAMTEKREICPPGHFCPLGSFQAIPCPSGTYNPSPGKTAVSDCRPCSDGSFGVLPGQTQCVFCGGSTSTSPAGSVCQCVGRNRIFQPSTRACVCKSGHVYKENGANLSDQDGKGDCQEEAYEGCNAGTVRGPDSLCTPPDVLCHKQCGLQNGSYDSAYQRCFCTGSNRDEEVCDEECRQRVGTLSIRGEDIVFTDGRAIETSVFQIAALEESQVMAGSPSCPPENESDCTVVVQEVSEEGIRGLFGPPRDLEAIFNQRLNGDSYADARGRRTVSSSARTNKRTFTFKSATVETPYVVAQSGQYVSHTPGVMSPVQCITAGTTVVWMVRPGEGRIASARYPVYLKNVGLNTVGDFDDGSFTKLKLDLLSGVKWVLFAHTFGTPGVYVFGSHNSTILQSLIKVVDGVNERCPPGSEHPNPQTRATLRALGIGAEIIGHLPPRWHHIVIASVLMAVIALGTIILAFVFRRYFWVFPATTTTSRRTTHSLLHYVRDLLLCRLERGGKESGNSVAEDFDPRVFQASYLELLHVQNCVADGVAALRKDNAARDEMLQDKELAFRYKLSIFLRRIQDHTEELIGSREARGHRLGMATALLLLRKDCLVECVRAARPPMANAEATAGTSQQIQTELSLSPETEKCIAKVQAVPSASIAAELKAAVRELVASLAQDRSEEELSSVVARFQQRMQAAPGIEEDYAGALAALTTDKLTQFANRVRLETELQELEDAISSARHASREAKEALIVEAELALLREADKQNGKRIECAEKAFASVMDAHNAFAAILWSDRNHAQLQAACAEFSARVIAVINDVGKRFDAGCAELRNTLSSEAATLATQLESICSEDERQMQDLQDQREAKAEAIFQSTCREERNSIGKIFETFKERWSLRADLTFEALLCTSLSTRSEDAFPSLALCATPEDAVDIEASFDADKQQITKELHSSCSRHGKEVLAAAESALQQRSQILHRRQRLEHLLHETAWRSARRKQVCLRQLDRQQAGITMEEILICFSSLVRAFDNYRTDLCGALAAFAQKTKLLGALFDIKERQFERGRTIADLSRALAHAEAALRKSGLEAATSLFRRVRAKVTESRSVIAKQLAKENLEDVYKAQDAQRQLRLYVYKLAVEEFQAQTNFLATLTSLLFKAEEKQAHALSDVQMNFQKFVALGEDRRWLCSQINELRKKGGAQEWKVNALLEEYSKTRDVAESLLSEQRQQRLRDVEERSHRLHESRISRLLRLAEARKRLVNDIQGMNTQLDKDMAAWSDTFDTVEEDLFDLHLKFLGSSFQLSLARPSLHSGDSISFGAQAFQAASPVDAEAKIMSGNEELTRVRERLLSQMTGIKEELLMRTEEEQQGDSNSPRGVPCGDATENEKLEMLERFDNSCQRANIVFEDERQQARLAMESRIAARAARRKNGSSAASDTGCKAGRHDLLAEWNAEKRKLVERRQAMERRQHQELDELAALQLQEKLAVVLLERDVKLAELEASHRIAELRESSPEETDAKTDARMSSLEKVKELIETELRAHLEQVQLQEQRMDLERLKHEHADQLRDLLYSLDENVPLTNVADILDCNAKVNACLKEMEMEHMKDMRRKLEEVRNEIVHSPRNNSAEETSQNISRLRDEQRRNEWREKIANKRTQAWTRRSQILAGGARTDALLISLRQKMDTLLAALEEDRRCQLESVAEKLKQRQITRMAKFGDSLGHRKENRKKRLTARVARIKDTAAKRIMWNQQKRKGTCRAQLSPLAQRVVDEELLAESLRQYKEESTVQFRGNFMRLLVQLELGLRNVVVPQLLSGMHAVGRGTVARGGPPFDSLLTGPRNISVSAAGVRESRAMLNHESIVSSRSNAGHTGGRQDSEAESQTTPTSYSSSGSSSSRSSSNSGTNSSRRSSDIGPSSSSSSDSGSRSSRSNNDSGTSSSHSSSGSGPRSSSSSDSQASSRGRRSGSRARRIGGDGPSASDVNASSRSDTGTSSSDDSG</sequence>
<organism evidence="7 8">
    <name type="scientific">Besnoitia besnoiti</name>
    <name type="common">Apicomplexan protozoan</name>
    <dbReference type="NCBI Taxonomy" id="94643"/>
    <lineage>
        <taxon>Eukaryota</taxon>
        <taxon>Sar</taxon>
        <taxon>Alveolata</taxon>
        <taxon>Apicomplexa</taxon>
        <taxon>Conoidasida</taxon>
        <taxon>Coccidia</taxon>
        <taxon>Eucoccidiorida</taxon>
        <taxon>Eimeriorina</taxon>
        <taxon>Sarcocystidae</taxon>
        <taxon>Besnoitia</taxon>
    </lineage>
</organism>
<dbReference type="Gene3D" id="2.60.120.260">
    <property type="entry name" value="Galactose-binding domain-like"/>
    <property type="match status" value="1"/>
</dbReference>
<gene>
    <name evidence="7" type="ORF">BESB_054230</name>
</gene>
<keyword evidence="1" id="KW-0677">Repeat</keyword>
<keyword evidence="3" id="KW-0175">Coiled coil</keyword>
<dbReference type="Gene3D" id="3.50.4.10">
    <property type="entry name" value="Hepatocyte Growth Factor"/>
    <property type="match status" value="2"/>
</dbReference>
<dbReference type="InterPro" id="IPR011042">
    <property type="entry name" value="6-blade_b-propeller_TolB-like"/>
</dbReference>
<dbReference type="KEGG" id="bbes:BESB_054230"/>
<keyword evidence="5" id="KW-0812">Transmembrane</keyword>
<dbReference type="SMART" id="SM00208">
    <property type="entry name" value="TNFR"/>
    <property type="match status" value="6"/>
</dbReference>
<keyword evidence="5" id="KW-0472">Membrane</keyword>
<evidence type="ECO:0000256" key="3">
    <source>
        <dbReference type="SAM" id="Coils"/>
    </source>
</evidence>
<feature type="coiled-coil region" evidence="3">
    <location>
        <begin position="5467"/>
        <end position="5501"/>
    </location>
</feature>
<feature type="region of interest" description="Disordered" evidence="4">
    <location>
        <begin position="5637"/>
        <end position="5660"/>
    </location>
</feature>
<dbReference type="VEuPathDB" id="ToxoDB:BESB_054230"/>
<dbReference type="OrthoDB" id="345093at2759"/>
<dbReference type="InterPro" id="IPR000177">
    <property type="entry name" value="Apple"/>
</dbReference>
<dbReference type="InterPro" id="IPR001258">
    <property type="entry name" value="NHL_repeat"/>
</dbReference>
<feature type="compositionally biased region" description="Basic residues" evidence="4">
    <location>
        <begin position="5976"/>
        <end position="5986"/>
    </location>
</feature>
<dbReference type="CDD" id="cd01100">
    <property type="entry name" value="APPLE_Factor_XI_like"/>
    <property type="match status" value="1"/>
</dbReference>
<dbReference type="Proteomes" id="UP000224006">
    <property type="component" value="Chromosome IV"/>
</dbReference>
<name>A0A2A9MK42_BESBE</name>
<evidence type="ECO:0000256" key="2">
    <source>
        <dbReference type="ARBA" id="ARBA00023157"/>
    </source>
</evidence>
<dbReference type="GO" id="GO:0005576">
    <property type="term" value="C:extracellular region"/>
    <property type="evidence" value="ECO:0007669"/>
    <property type="project" value="InterPro"/>
</dbReference>
<feature type="region of interest" description="Disordered" evidence="4">
    <location>
        <begin position="94"/>
        <end position="136"/>
    </location>
</feature>
<accession>A0A2A9MK42</accession>
<dbReference type="Gene3D" id="2.120.10.30">
    <property type="entry name" value="TolB, C-terminal domain"/>
    <property type="match status" value="1"/>
</dbReference>
<dbReference type="GO" id="GO:0006508">
    <property type="term" value="P:proteolysis"/>
    <property type="evidence" value="ECO:0007669"/>
    <property type="project" value="InterPro"/>
</dbReference>
<keyword evidence="8" id="KW-1185">Reference proteome</keyword>
<reference evidence="7 8" key="1">
    <citation type="submission" date="2017-09" db="EMBL/GenBank/DDBJ databases">
        <title>Genome sequencing of Besnoitia besnoiti strain Bb-Ger1.</title>
        <authorList>
            <person name="Schares G."/>
            <person name="Venepally P."/>
            <person name="Lorenzi H.A."/>
        </authorList>
    </citation>
    <scope>NUCLEOTIDE SEQUENCE [LARGE SCALE GENOMIC DNA]</scope>
    <source>
        <strain evidence="7 8">Bb-Ger1</strain>
    </source>
</reference>
<feature type="coiled-coil region" evidence="3">
    <location>
        <begin position="5543"/>
        <end position="5586"/>
    </location>
</feature>
<evidence type="ECO:0000259" key="6">
    <source>
        <dbReference type="PROSITE" id="PS50948"/>
    </source>
</evidence>
<dbReference type="Pfam" id="PF00024">
    <property type="entry name" value="PAN_1"/>
    <property type="match status" value="1"/>
</dbReference>
<dbReference type="SMART" id="SM00223">
    <property type="entry name" value="APPLE"/>
    <property type="match status" value="2"/>
</dbReference>
<evidence type="ECO:0000313" key="7">
    <source>
        <dbReference type="EMBL" id="PFH35772.1"/>
    </source>
</evidence>
<evidence type="ECO:0000256" key="5">
    <source>
        <dbReference type="SAM" id="Phobius"/>
    </source>
</evidence>
<dbReference type="InterPro" id="IPR001368">
    <property type="entry name" value="TNFR/NGFR_Cys_rich_reg"/>
</dbReference>
<feature type="coiled-coil region" evidence="3">
    <location>
        <begin position="4868"/>
        <end position="4895"/>
    </location>
</feature>
<feature type="compositionally biased region" description="Polar residues" evidence="4">
    <location>
        <begin position="124"/>
        <end position="135"/>
    </location>
</feature>
<evidence type="ECO:0000256" key="4">
    <source>
        <dbReference type="SAM" id="MobiDB-lite"/>
    </source>
</evidence>
<keyword evidence="2" id="KW-1015">Disulfide bond</keyword>
<feature type="compositionally biased region" description="Polar residues" evidence="4">
    <location>
        <begin position="5876"/>
        <end position="5885"/>
    </location>
</feature>
<dbReference type="GeneID" id="40310352"/>
<evidence type="ECO:0000256" key="1">
    <source>
        <dbReference type="ARBA" id="ARBA00022737"/>
    </source>
</evidence>
<keyword evidence="5" id="KW-1133">Transmembrane helix</keyword>
<feature type="compositionally biased region" description="Polar residues" evidence="4">
    <location>
        <begin position="5640"/>
        <end position="5653"/>
    </location>
</feature>
<dbReference type="PANTHER" id="PTHR47236">
    <property type="entry name" value="GENE, 32742-RELATED-RELATED"/>
    <property type="match status" value="1"/>
</dbReference>
<comment type="caution">
    <text evidence="7">The sequence shown here is derived from an EMBL/GenBank/DDBJ whole genome shotgun (WGS) entry which is preliminary data.</text>
</comment>
<feature type="coiled-coil region" evidence="3">
    <location>
        <begin position="4749"/>
        <end position="4776"/>
    </location>
</feature>
<dbReference type="STRING" id="94643.A0A2A9MK42"/>
<evidence type="ECO:0000313" key="8">
    <source>
        <dbReference type="Proteomes" id="UP000224006"/>
    </source>
</evidence>
<dbReference type="SUPFAM" id="SSF63825">
    <property type="entry name" value="YWTD domain"/>
    <property type="match status" value="1"/>
</dbReference>
<feature type="region of interest" description="Disordered" evidence="4">
    <location>
        <begin position="5876"/>
        <end position="6014"/>
    </location>
</feature>
<feature type="region of interest" description="Disordered" evidence="4">
    <location>
        <begin position="5382"/>
        <end position="5402"/>
    </location>
</feature>
<feature type="compositionally biased region" description="Low complexity" evidence="4">
    <location>
        <begin position="5902"/>
        <end position="5975"/>
    </location>
</feature>
<dbReference type="Gene3D" id="2.10.50.10">
    <property type="entry name" value="Tumor Necrosis Factor Receptor, subunit A, domain 2"/>
    <property type="match status" value="7"/>
</dbReference>
<dbReference type="Pfam" id="PF01436">
    <property type="entry name" value="NHL"/>
    <property type="match status" value="1"/>
</dbReference>
<proteinExistence type="predicted"/>